<evidence type="ECO:0000256" key="5">
    <source>
        <dbReference type="ARBA" id="ARBA00023002"/>
    </source>
</evidence>
<keyword evidence="4" id="KW-0521">NADP</keyword>
<proteinExistence type="inferred from homology"/>
<dbReference type="PANTHER" id="PTHR44085:SF2">
    <property type="entry name" value="SEPIAPTERIN REDUCTASE"/>
    <property type="match status" value="1"/>
</dbReference>
<dbReference type="InterPro" id="IPR020904">
    <property type="entry name" value="Sc_DH/Rdtase_CS"/>
</dbReference>
<comment type="subcellular location">
    <subcellularLocation>
        <location evidence="1">Cytoplasm</location>
    </subcellularLocation>
</comment>
<dbReference type="SUPFAM" id="SSF51735">
    <property type="entry name" value="NAD(P)-binding Rossmann-fold domains"/>
    <property type="match status" value="1"/>
</dbReference>
<dbReference type="PANTHER" id="PTHR44085">
    <property type="entry name" value="SEPIAPTERIN REDUCTASE"/>
    <property type="match status" value="1"/>
</dbReference>
<dbReference type="GO" id="GO:0016491">
    <property type="term" value="F:oxidoreductase activity"/>
    <property type="evidence" value="ECO:0007669"/>
    <property type="project" value="UniProtKB-KW"/>
</dbReference>
<dbReference type="InterPro" id="IPR036291">
    <property type="entry name" value="NAD(P)-bd_dom_sf"/>
</dbReference>
<dbReference type="CDD" id="cd05367">
    <property type="entry name" value="SPR-like_SDR_c"/>
    <property type="match status" value="1"/>
</dbReference>
<evidence type="ECO:0000256" key="3">
    <source>
        <dbReference type="ARBA" id="ARBA00022490"/>
    </source>
</evidence>
<dbReference type="Gene3D" id="3.40.50.720">
    <property type="entry name" value="NAD(P)-binding Rossmann-like Domain"/>
    <property type="match status" value="1"/>
</dbReference>
<organism evidence="6 7">
    <name type="scientific">Litchfieldia luteola</name>
    <dbReference type="NCBI Taxonomy" id="682179"/>
    <lineage>
        <taxon>Bacteria</taxon>
        <taxon>Bacillati</taxon>
        <taxon>Bacillota</taxon>
        <taxon>Bacilli</taxon>
        <taxon>Bacillales</taxon>
        <taxon>Bacillaceae</taxon>
        <taxon>Litchfieldia</taxon>
    </lineage>
</organism>
<dbReference type="InterPro" id="IPR051721">
    <property type="entry name" value="Biopterin_syn/organic_redct"/>
</dbReference>
<dbReference type="PROSITE" id="PS00061">
    <property type="entry name" value="ADH_SHORT"/>
    <property type="match status" value="1"/>
</dbReference>
<evidence type="ECO:0000256" key="4">
    <source>
        <dbReference type="ARBA" id="ARBA00022857"/>
    </source>
</evidence>
<dbReference type="PRINTS" id="PR00081">
    <property type="entry name" value="GDHRDH"/>
</dbReference>
<protein>
    <submittedName>
        <fullName evidence="6">(S)-benzoin forming benzil reductase</fullName>
        <ecNumber evidence="6">1.1.1.320</ecNumber>
    </submittedName>
</protein>
<evidence type="ECO:0000256" key="2">
    <source>
        <dbReference type="ARBA" id="ARBA00006484"/>
    </source>
</evidence>
<keyword evidence="7" id="KW-1185">Reference proteome</keyword>
<accession>A0ABR9QEK9</accession>
<dbReference type="RefSeq" id="WP_193534390.1">
    <property type="nucleotide sequence ID" value="NZ_JADCLJ010000007.1"/>
</dbReference>
<comment type="similarity">
    <text evidence="2">Belongs to the short-chain dehydrogenases/reductases (SDR) family.</text>
</comment>
<sequence length="251" mass="28012">MNYYIVTGTSKGLGESIVKQLLHENNTLFCVSRKQNNELKQLAQDKNVNLYYFSCDLQKLEEVEKMMEKILGSIDREKAEGIYLINNAGIVEPIKPVGKASNKEMEASVKVNLLAPMILTSTFIQSTEAIVANKVVVNVSSGAANRPIFGWSVYCSTKAGLDMFTKAAGLEQENCTNPTKVISFSPGIMDTDMQRTIRSSEKDDFADVETFKQYSENGMLRTPDFVAEVITKLMISEQIENGQVYDIKTFI</sequence>
<keyword evidence="5 6" id="KW-0560">Oxidoreductase</keyword>
<dbReference type="Proteomes" id="UP001516662">
    <property type="component" value="Unassembled WGS sequence"/>
</dbReference>
<evidence type="ECO:0000313" key="7">
    <source>
        <dbReference type="Proteomes" id="UP001516662"/>
    </source>
</evidence>
<keyword evidence="3" id="KW-0963">Cytoplasm</keyword>
<dbReference type="InterPro" id="IPR002347">
    <property type="entry name" value="SDR_fam"/>
</dbReference>
<dbReference type="Pfam" id="PF00106">
    <property type="entry name" value="adh_short"/>
    <property type="match status" value="1"/>
</dbReference>
<comment type="caution">
    <text evidence="6">The sequence shown here is derived from an EMBL/GenBank/DDBJ whole genome shotgun (WGS) entry which is preliminary data.</text>
</comment>
<dbReference type="NCBIfam" id="NF005381">
    <property type="entry name" value="PRK06924.1"/>
    <property type="match status" value="1"/>
</dbReference>
<dbReference type="EMBL" id="JADCLJ010000007">
    <property type="protein sequence ID" value="MBE4906898.1"/>
    <property type="molecule type" value="Genomic_DNA"/>
</dbReference>
<dbReference type="EC" id="1.1.1.320" evidence="6"/>
<evidence type="ECO:0000313" key="6">
    <source>
        <dbReference type="EMBL" id="MBE4906898.1"/>
    </source>
</evidence>
<evidence type="ECO:0000256" key="1">
    <source>
        <dbReference type="ARBA" id="ARBA00004496"/>
    </source>
</evidence>
<reference evidence="6 7" key="1">
    <citation type="submission" date="2020-10" db="EMBL/GenBank/DDBJ databases">
        <title>Bacillus sp. HD4P25, an endophyte from a halophyte.</title>
        <authorList>
            <person name="Sun J.-Q."/>
        </authorList>
    </citation>
    <scope>NUCLEOTIDE SEQUENCE [LARGE SCALE GENOMIC DNA]</scope>
    <source>
        <strain evidence="6 7">YIM 93174</strain>
    </source>
</reference>
<gene>
    <name evidence="6" type="ORF">IMZ08_02345</name>
</gene>
<name>A0ABR9QEK9_9BACI</name>